<sequence length="337" mass="37236">MRRILTGLLLLGMLILSAGCGSNKNIYDADGVAHLRLSQASAADGAIGKSLEIFAKDVYEKSNGRIQISVFHNGQLGSERDNIEACELGNLDIAVVNQSVLANFIPEIAVFDLPYTIESEKHADAVFLGPIGNDFLQRLSSVKLHGLGIWESGFRDLTNSKRPVVNVEDVYGLRVRVMENKIHQELWKALGADPVPMSWGDAYTGLQQGALDGQENPPTVIDKNNVVEVNKHMAITQHVYSTVFLIMSPKTWEGLTPDDQQLITECMNRANLNERLLSRQMDKEALDTLASKGMQITYPNKSQFIAATSSVRDEFSGTFKDTLDRIKQTAKDIGEEE</sequence>
<dbReference type="CDD" id="cd13675">
    <property type="entry name" value="PBP2_TRAP_SBP_like_5"/>
    <property type="match status" value="1"/>
</dbReference>
<accession>A0ABT1SPK2</accession>
<keyword evidence="5" id="KW-1185">Reference proteome</keyword>
<dbReference type="InterPro" id="IPR004682">
    <property type="entry name" value="TRAP_DctP"/>
</dbReference>
<dbReference type="Proteomes" id="UP001206692">
    <property type="component" value="Unassembled WGS sequence"/>
</dbReference>
<dbReference type="PIRSF" id="PIRSF006470">
    <property type="entry name" value="DctB"/>
    <property type="match status" value="1"/>
</dbReference>
<keyword evidence="2" id="KW-0813">Transport</keyword>
<dbReference type="RefSeq" id="WP_227166388.1">
    <property type="nucleotide sequence ID" value="NZ_JAJCOC010000002.1"/>
</dbReference>
<organism evidence="4 5">
    <name type="scientific">Megasphaera massiliensis</name>
    <dbReference type="NCBI Taxonomy" id="1232428"/>
    <lineage>
        <taxon>Bacteria</taxon>
        <taxon>Bacillati</taxon>
        <taxon>Bacillota</taxon>
        <taxon>Negativicutes</taxon>
        <taxon>Veillonellales</taxon>
        <taxon>Veillonellaceae</taxon>
        <taxon>Megasphaera</taxon>
    </lineage>
</organism>
<protein>
    <submittedName>
        <fullName evidence="4">TRAP transporter substrate-binding protein</fullName>
    </submittedName>
</protein>
<dbReference type="InterPro" id="IPR018389">
    <property type="entry name" value="DctP_fam"/>
</dbReference>
<comment type="similarity">
    <text evidence="1">Belongs to the bacterial solute-binding protein 7 family.</text>
</comment>
<dbReference type="Gene3D" id="3.40.190.170">
    <property type="entry name" value="Bacterial extracellular solute-binding protein, family 7"/>
    <property type="match status" value="1"/>
</dbReference>
<dbReference type="PANTHER" id="PTHR33376:SF7">
    <property type="entry name" value="C4-DICARBOXYLATE-BINDING PROTEIN DCTB"/>
    <property type="match status" value="1"/>
</dbReference>
<evidence type="ECO:0000256" key="1">
    <source>
        <dbReference type="ARBA" id="ARBA00009023"/>
    </source>
</evidence>
<reference evidence="4 5" key="1">
    <citation type="submission" date="2022-06" db="EMBL/GenBank/DDBJ databases">
        <title>Isolation of gut microbiota from human fecal samples.</title>
        <authorList>
            <person name="Pamer E.G."/>
            <person name="Barat B."/>
            <person name="Waligurski E."/>
            <person name="Medina S."/>
            <person name="Paddock L."/>
            <person name="Mostad J."/>
        </authorList>
    </citation>
    <scope>NUCLEOTIDE SEQUENCE [LARGE SCALE GENOMIC DNA]</scope>
    <source>
        <strain evidence="4 5">DFI.1.1</strain>
    </source>
</reference>
<evidence type="ECO:0000313" key="4">
    <source>
        <dbReference type="EMBL" id="MCQ5341805.1"/>
    </source>
</evidence>
<dbReference type="NCBIfam" id="NF037995">
    <property type="entry name" value="TRAP_S1"/>
    <property type="match status" value="1"/>
</dbReference>
<evidence type="ECO:0000256" key="3">
    <source>
        <dbReference type="ARBA" id="ARBA00022729"/>
    </source>
</evidence>
<comment type="caution">
    <text evidence="4">The sequence shown here is derived from an EMBL/GenBank/DDBJ whole genome shotgun (WGS) entry which is preliminary data.</text>
</comment>
<dbReference type="EMBL" id="JANGEW010000002">
    <property type="protein sequence ID" value="MCQ5341805.1"/>
    <property type="molecule type" value="Genomic_DNA"/>
</dbReference>
<dbReference type="Pfam" id="PF03480">
    <property type="entry name" value="DctP"/>
    <property type="match status" value="1"/>
</dbReference>
<dbReference type="PANTHER" id="PTHR33376">
    <property type="match status" value="1"/>
</dbReference>
<dbReference type="PROSITE" id="PS51257">
    <property type="entry name" value="PROKAR_LIPOPROTEIN"/>
    <property type="match status" value="1"/>
</dbReference>
<dbReference type="NCBIfam" id="TIGR00787">
    <property type="entry name" value="dctP"/>
    <property type="match status" value="1"/>
</dbReference>
<gene>
    <name evidence="4" type="ORF">NE675_01970</name>
</gene>
<evidence type="ECO:0000256" key="2">
    <source>
        <dbReference type="ARBA" id="ARBA00022448"/>
    </source>
</evidence>
<proteinExistence type="inferred from homology"/>
<dbReference type="InterPro" id="IPR038404">
    <property type="entry name" value="TRAP_DctP_sf"/>
</dbReference>
<evidence type="ECO:0000313" key="5">
    <source>
        <dbReference type="Proteomes" id="UP001206692"/>
    </source>
</evidence>
<keyword evidence="3" id="KW-0732">Signal</keyword>
<name>A0ABT1SPK2_9FIRM</name>